<evidence type="ECO:0000313" key="7">
    <source>
        <dbReference type="EMBL" id="MDN3710162.1"/>
    </source>
</evidence>
<reference evidence="7" key="1">
    <citation type="journal article" date="2014" name="Int. J. Syst. Evol. Microbiol.">
        <title>Complete genome of a new Firmicutes species belonging to the dominant human colonic microbiota ('Ruminococcus bicirculans') reveals two chromosomes and a selective capacity to utilize plant glucans.</title>
        <authorList>
            <consortium name="NISC Comparative Sequencing Program"/>
            <person name="Wegmann U."/>
            <person name="Louis P."/>
            <person name="Goesmann A."/>
            <person name="Henrissat B."/>
            <person name="Duncan S.H."/>
            <person name="Flint H.J."/>
        </authorList>
    </citation>
    <scope>NUCLEOTIDE SEQUENCE</scope>
    <source>
        <strain evidence="7">CECT 7184</strain>
    </source>
</reference>
<comment type="caution">
    <text evidence="7">The sequence shown here is derived from an EMBL/GenBank/DDBJ whole genome shotgun (WGS) entry which is preliminary data.</text>
</comment>
<dbReference type="Gene3D" id="1.10.357.10">
    <property type="entry name" value="Tetracycline Repressor, domain 2"/>
    <property type="match status" value="1"/>
</dbReference>
<dbReference type="SUPFAM" id="SSF46689">
    <property type="entry name" value="Homeodomain-like"/>
    <property type="match status" value="1"/>
</dbReference>
<keyword evidence="2 4" id="KW-0238">DNA-binding</keyword>
<dbReference type="PRINTS" id="PR00455">
    <property type="entry name" value="HTHTETR"/>
</dbReference>
<dbReference type="EMBL" id="JAUFQU010000001">
    <property type="protein sequence ID" value="MDN3707183.1"/>
    <property type="molecule type" value="Genomic_DNA"/>
</dbReference>
<protein>
    <submittedName>
        <fullName evidence="7">TetR/AcrR family transcriptional regulator</fullName>
    </submittedName>
</protein>
<proteinExistence type="predicted"/>
<reference evidence="8" key="2">
    <citation type="journal article" date="2019" name="Int. J. Syst. Evol. Microbiol.">
        <title>The Global Catalogue of Microorganisms (GCM) 10K type strain sequencing project: providing services to taxonomists for standard genome sequencing and annotation.</title>
        <authorList>
            <consortium name="The Broad Institute Genomics Platform"/>
            <consortium name="The Broad Institute Genome Sequencing Center for Infectious Disease"/>
            <person name="Wu L."/>
            <person name="Ma J."/>
        </authorList>
    </citation>
    <scope>NUCLEOTIDE SEQUENCE [LARGE SCALE GENOMIC DNA]</scope>
    <source>
        <strain evidence="8">CECT 7184</strain>
    </source>
</reference>
<evidence type="ECO:0000313" key="8">
    <source>
        <dbReference type="Proteomes" id="UP001242368"/>
    </source>
</evidence>
<dbReference type="Pfam" id="PF00440">
    <property type="entry name" value="TetR_N"/>
    <property type="match status" value="1"/>
</dbReference>
<accession>A0ABT8D0N0</accession>
<sequence length="196" mass="22589">MKKAEATRLTILKKAYELIYINGYQTTSIDDILATTKVTKGALYYHFKNKDEMGVAIIREIIKPKFLAQITRIFSLETNSVEALYIMVTMLLSDNEFMKFEQGCPLSNFIQEMAPKNIVFTEVLIEVTDEWQKIMVSNIEAGKKEGFINADVQSKSVALFIISSYWGIRNFGRMDSESNVYRTYLNELKNYLNSLK</sequence>
<dbReference type="Pfam" id="PF16925">
    <property type="entry name" value="TetR_C_13"/>
    <property type="match status" value="1"/>
</dbReference>
<dbReference type="InterPro" id="IPR036271">
    <property type="entry name" value="Tet_transcr_reg_TetR-rel_C_sf"/>
</dbReference>
<dbReference type="Proteomes" id="UP001242368">
    <property type="component" value="Unassembled WGS sequence"/>
</dbReference>
<dbReference type="InterPro" id="IPR011075">
    <property type="entry name" value="TetR_C"/>
</dbReference>
<dbReference type="PANTHER" id="PTHR47506">
    <property type="entry name" value="TRANSCRIPTIONAL REGULATORY PROTEIN"/>
    <property type="match status" value="1"/>
</dbReference>
<evidence type="ECO:0000256" key="4">
    <source>
        <dbReference type="PROSITE-ProRule" id="PRU00335"/>
    </source>
</evidence>
<dbReference type="SUPFAM" id="SSF48498">
    <property type="entry name" value="Tetracyclin repressor-like, C-terminal domain"/>
    <property type="match status" value="1"/>
</dbReference>
<reference evidence="7" key="3">
    <citation type="submission" date="2023-06" db="EMBL/GenBank/DDBJ databases">
        <authorList>
            <person name="Lucena T."/>
            <person name="Sun Q."/>
        </authorList>
    </citation>
    <scope>NUCLEOTIDE SEQUENCE</scope>
    <source>
        <strain evidence="7">CECT 7184</strain>
    </source>
</reference>
<dbReference type="PANTHER" id="PTHR47506:SF6">
    <property type="entry name" value="HTH-TYPE TRANSCRIPTIONAL REPRESSOR NEMR"/>
    <property type="match status" value="1"/>
</dbReference>
<evidence type="ECO:0000259" key="5">
    <source>
        <dbReference type="PROSITE" id="PS50977"/>
    </source>
</evidence>
<name>A0ABT8D0N0_9FLAO</name>
<keyword evidence="1" id="KW-0805">Transcription regulation</keyword>
<evidence type="ECO:0000256" key="3">
    <source>
        <dbReference type="ARBA" id="ARBA00023163"/>
    </source>
</evidence>
<feature type="DNA-binding region" description="H-T-H motif" evidence="4">
    <location>
        <begin position="28"/>
        <end position="47"/>
    </location>
</feature>
<dbReference type="InterPro" id="IPR001647">
    <property type="entry name" value="HTH_TetR"/>
</dbReference>
<keyword evidence="3" id="KW-0804">Transcription</keyword>
<evidence type="ECO:0000256" key="1">
    <source>
        <dbReference type="ARBA" id="ARBA00023015"/>
    </source>
</evidence>
<evidence type="ECO:0000256" key="2">
    <source>
        <dbReference type="ARBA" id="ARBA00023125"/>
    </source>
</evidence>
<dbReference type="RefSeq" id="WP_290363210.1">
    <property type="nucleotide sequence ID" value="NZ_JAUFQU010000001.1"/>
</dbReference>
<dbReference type="InterPro" id="IPR023772">
    <property type="entry name" value="DNA-bd_HTH_TetR-type_CS"/>
</dbReference>
<dbReference type="InterPro" id="IPR009057">
    <property type="entry name" value="Homeodomain-like_sf"/>
</dbReference>
<keyword evidence="8" id="KW-1185">Reference proteome</keyword>
<organism evidence="7 8">
    <name type="scientific">Paenimyroides ceti</name>
    <dbReference type="NCBI Taxonomy" id="395087"/>
    <lineage>
        <taxon>Bacteria</taxon>
        <taxon>Pseudomonadati</taxon>
        <taxon>Bacteroidota</taxon>
        <taxon>Flavobacteriia</taxon>
        <taxon>Flavobacteriales</taxon>
        <taxon>Flavobacteriaceae</taxon>
        <taxon>Paenimyroides</taxon>
    </lineage>
</organism>
<evidence type="ECO:0000313" key="6">
    <source>
        <dbReference type="EMBL" id="MDN3707183.1"/>
    </source>
</evidence>
<dbReference type="EMBL" id="JAUFQU010000077">
    <property type="protein sequence ID" value="MDN3710162.1"/>
    <property type="molecule type" value="Genomic_DNA"/>
</dbReference>
<feature type="domain" description="HTH tetR-type" evidence="5">
    <location>
        <begin position="5"/>
        <end position="65"/>
    </location>
</feature>
<dbReference type="PROSITE" id="PS01081">
    <property type="entry name" value="HTH_TETR_1"/>
    <property type="match status" value="1"/>
</dbReference>
<dbReference type="PROSITE" id="PS50977">
    <property type="entry name" value="HTH_TETR_2"/>
    <property type="match status" value="1"/>
</dbReference>
<gene>
    <name evidence="6" type="ORF">QW060_08555</name>
    <name evidence="7" type="ORF">QW060_25130</name>
</gene>